<evidence type="ECO:0000313" key="1">
    <source>
        <dbReference type="EMBL" id="MBL7632675.1"/>
    </source>
</evidence>
<sequence length="80" mass="8307">MPDDLVATITVQPGQSPAELAYTLAQLPDGLEFADAFGDRTIVMVYGTAGVPLSVEEMLAAVAASLGNWGTPRPSREATS</sequence>
<dbReference type="RefSeq" id="WP_203004278.1">
    <property type="nucleotide sequence ID" value="NZ_JADWYU010000214.1"/>
</dbReference>
<organism evidence="1 2">
    <name type="scientific">Frankia nepalensis</name>
    <dbReference type="NCBI Taxonomy" id="1836974"/>
    <lineage>
        <taxon>Bacteria</taxon>
        <taxon>Bacillati</taxon>
        <taxon>Actinomycetota</taxon>
        <taxon>Actinomycetes</taxon>
        <taxon>Frankiales</taxon>
        <taxon>Frankiaceae</taxon>
        <taxon>Frankia</taxon>
    </lineage>
</organism>
<evidence type="ECO:0000313" key="2">
    <source>
        <dbReference type="Proteomes" id="UP000604475"/>
    </source>
</evidence>
<dbReference type="AlphaFoldDB" id="A0A937RLY6"/>
<protein>
    <submittedName>
        <fullName evidence="1">Uncharacterized protein</fullName>
    </submittedName>
</protein>
<proteinExistence type="predicted"/>
<gene>
    <name evidence="1" type="ORF">I7412_37095</name>
</gene>
<name>A0A937RLY6_9ACTN</name>
<comment type="caution">
    <text evidence="1">The sequence shown here is derived from an EMBL/GenBank/DDBJ whole genome shotgun (WGS) entry which is preliminary data.</text>
</comment>
<accession>A0A937RLY6</accession>
<reference evidence="1" key="1">
    <citation type="submission" date="2020-12" db="EMBL/GenBank/DDBJ databases">
        <title>Genomic characterization of non-nitrogen-fixing Frankia strains.</title>
        <authorList>
            <person name="Carlos-Shanley C."/>
            <person name="Guerra T."/>
            <person name="Hahn D."/>
        </authorList>
    </citation>
    <scope>NUCLEOTIDE SEQUENCE</scope>
    <source>
        <strain evidence="1">CN6</strain>
    </source>
</reference>
<dbReference type="Proteomes" id="UP000604475">
    <property type="component" value="Unassembled WGS sequence"/>
</dbReference>
<dbReference type="InterPro" id="IPR023817">
    <property type="entry name" value="Frankia_40_dom"/>
</dbReference>
<dbReference type="NCBIfam" id="TIGR03917">
    <property type="entry name" value="Frankia_40_dom"/>
    <property type="match status" value="1"/>
</dbReference>
<keyword evidence="2" id="KW-1185">Reference proteome</keyword>
<dbReference type="EMBL" id="JAEACQ010000346">
    <property type="protein sequence ID" value="MBL7632675.1"/>
    <property type="molecule type" value="Genomic_DNA"/>
</dbReference>